<evidence type="ECO:0000259" key="2">
    <source>
        <dbReference type="Pfam" id="PF22725"/>
    </source>
</evidence>
<gene>
    <name evidence="3" type="ORF">A3F83_03660</name>
</gene>
<proteinExistence type="predicted"/>
<accession>A0A1F5YSV0</accession>
<comment type="caution">
    <text evidence="3">The sequence shown here is derived from an EMBL/GenBank/DDBJ whole genome shotgun (WGS) entry which is preliminary data.</text>
</comment>
<dbReference type="SUPFAM" id="SSF51735">
    <property type="entry name" value="NAD(P)-binding Rossmann-fold domains"/>
    <property type="match status" value="1"/>
</dbReference>
<dbReference type="Proteomes" id="UP000179129">
    <property type="component" value="Unassembled WGS sequence"/>
</dbReference>
<dbReference type="STRING" id="1817867.A3F83_03660"/>
<feature type="domain" description="Gfo/Idh/MocA-like oxidoreductase N-terminal" evidence="1">
    <location>
        <begin position="6"/>
        <end position="121"/>
    </location>
</feature>
<dbReference type="Gene3D" id="3.30.360.10">
    <property type="entry name" value="Dihydrodipicolinate Reductase, domain 2"/>
    <property type="match status" value="1"/>
</dbReference>
<dbReference type="InterPro" id="IPR036291">
    <property type="entry name" value="NAD(P)-bd_dom_sf"/>
</dbReference>
<dbReference type="InterPro" id="IPR052515">
    <property type="entry name" value="Gfo/Idh/MocA_Oxidoreductase"/>
</dbReference>
<dbReference type="InterPro" id="IPR000683">
    <property type="entry name" value="Gfo/Idh/MocA-like_OxRdtase_N"/>
</dbReference>
<dbReference type="EMBL" id="MFIX01000157">
    <property type="protein sequence ID" value="OGG03185.1"/>
    <property type="molecule type" value="Genomic_DNA"/>
</dbReference>
<evidence type="ECO:0008006" key="5">
    <source>
        <dbReference type="Google" id="ProtNLM"/>
    </source>
</evidence>
<feature type="domain" description="GFO/IDH/MocA-like oxidoreductase" evidence="2">
    <location>
        <begin position="132"/>
        <end position="251"/>
    </location>
</feature>
<dbReference type="Gene3D" id="3.40.50.720">
    <property type="entry name" value="NAD(P)-binding Rossmann-like Domain"/>
    <property type="match status" value="1"/>
</dbReference>
<organism evidence="3 4">
    <name type="scientific">Candidatus Glassbacteria bacterium RIFCSPLOWO2_12_FULL_58_11</name>
    <dbReference type="NCBI Taxonomy" id="1817867"/>
    <lineage>
        <taxon>Bacteria</taxon>
        <taxon>Candidatus Glassiibacteriota</taxon>
    </lineage>
</organism>
<reference evidence="3 4" key="1">
    <citation type="journal article" date="2016" name="Nat. Commun.">
        <title>Thousands of microbial genomes shed light on interconnected biogeochemical processes in an aquifer system.</title>
        <authorList>
            <person name="Anantharaman K."/>
            <person name="Brown C.T."/>
            <person name="Hug L.A."/>
            <person name="Sharon I."/>
            <person name="Castelle C.J."/>
            <person name="Probst A.J."/>
            <person name="Thomas B.C."/>
            <person name="Singh A."/>
            <person name="Wilkins M.J."/>
            <person name="Karaoz U."/>
            <person name="Brodie E.L."/>
            <person name="Williams K.H."/>
            <person name="Hubbard S.S."/>
            <person name="Banfield J.F."/>
        </authorList>
    </citation>
    <scope>NUCLEOTIDE SEQUENCE [LARGE SCALE GENOMIC DNA]</scope>
</reference>
<dbReference type="AlphaFoldDB" id="A0A1F5YSV0"/>
<sequence>MDRLGLGIAGCGDAAYSFATAAAFLKDWKPVAAGGALTREEERAFAEKHGMVVRTVEEMAASRDIEVIAVATPPGVHVKDALIALAGGKHVIVEKPFALTLEDCDRMIEAAAKADRLIMVGQTMRYFAGMIRIRELIASGELGRLLMIEESAIINYFGPKRTGWQLDRSLSGGGVVLNPVIHLTDRLRYYAGSEVKSVRANIGAAKKGLAIEGHVQVFYEFFEPGVSAALTLYGYGKTTLDRTLIFLENGVIRSDFSDNRITVYADGDVARVERPDPMPFGPGRIISGYVQQLAEFRESIKKGAPHRSDGRNGRANVAVCLAILESAAKGKPVQPKTG</sequence>
<dbReference type="Pfam" id="PF22725">
    <property type="entry name" value="GFO_IDH_MocA_C3"/>
    <property type="match status" value="1"/>
</dbReference>
<dbReference type="PANTHER" id="PTHR43249">
    <property type="entry name" value="UDP-N-ACETYL-2-AMINO-2-DEOXY-D-GLUCURONATE OXIDASE"/>
    <property type="match status" value="1"/>
</dbReference>
<evidence type="ECO:0000259" key="1">
    <source>
        <dbReference type="Pfam" id="PF01408"/>
    </source>
</evidence>
<evidence type="ECO:0000313" key="4">
    <source>
        <dbReference type="Proteomes" id="UP000179129"/>
    </source>
</evidence>
<dbReference type="PANTHER" id="PTHR43249:SF1">
    <property type="entry name" value="D-GLUCOSIDE 3-DEHYDROGENASE"/>
    <property type="match status" value="1"/>
</dbReference>
<dbReference type="SUPFAM" id="SSF55347">
    <property type="entry name" value="Glyceraldehyde-3-phosphate dehydrogenase-like, C-terminal domain"/>
    <property type="match status" value="1"/>
</dbReference>
<dbReference type="Pfam" id="PF01408">
    <property type="entry name" value="GFO_IDH_MocA"/>
    <property type="match status" value="1"/>
</dbReference>
<dbReference type="InterPro" id="IPR055170">
    <property type="entry name" value="GFO_IDH_MocA-like_dom"/>
</dbReference>
<dbReference type="GO" id="GO:0000166">
    <property type="term" value="F:nucleotide binding"/>
    <property type="evidence" value="ECO:0007669"/>
    <property type="project" value="InterPro"/>
</dbReference>
<evidence type="ECO:0000313" key="3">
    <source>
        <dbReference type="EMBL" id="OGG03185.1"/>
    </source>
</evidence>
<protein>
    <recommendedName>
        <fullName evidence="5">Oxidoreductase</fullName>
    </recommendedName>
</protein>
<name>A0A1F5YSV0_9BACT</name>